<feature type="chain" id="PRO_5014330326" description="DUF4136 domain-containing protein" evidence="1">
    <location>
        <begin position="23"/>
        <end position="255"/>
    </location>
</feature>
<dbReference type="OrthoDB" id="7428103at2"/>
<keyword evidence="1" id="KW-0732">Signal</keyword>
<accession>A0A2K2G5T9</accession>
<name>A0A2K2G5T9_9SPHN</name>
<protein>
    <recommendedName>
        <fullName evidence="4">DUF4136 domain-containing protein</fullName>
    </recommendedName>
</protein>
<reference evidence="2 3" key="1">
    <citation type="submission" date="2016-05" db="EMBL/GenBank/DDBJ databases">
        <title>Complete genome sequence of Novosphingobium guangzhouense SA925(T).</title>
        <authorList>
            <person name="Sha S."/>
        </authorList>
    </citation>
    <scope>NUCLEOTIDE SEQUENCE [LARGE SCALE GENOMIC DNA]</scope>
    <source>
        <strain evidence="2 3">SA925</strain>
    </source>
</reference>
<organism evidence="2 3">
    <name type="scientific">Novosphingobium guangzhouense</name>
    <dbReference type="NCBI Taxonomy" id="1850347"/>
    <lineage>
        <taxon>Bacteria</taxon>
        <taxon>Pseudomonadati</taxon>
        <taxon>Pseudomonadota</taxon>
        <taxon>Alphaproteobacteria</taxon>
        <taxon>Sphingomonadales</taxon>
        <taxon>Sphingomonadaceae</taxon>
        <taxon>Novosphingobium</taxon>
    </lineage>
</organism>
<dbReference type="AlphaFoldDB" id="A0A2K2G5T9"/>
<sequence length="255" mass="26619">MLKAAGIAAGIAASLLGSSAQAQWGPDPVGSGPVGSGWRDGYGSGWGRPGWGGSMLDSQRVQTRSKDSREGHVEVSRFVSPDAAATAELGHGPVSVESESGDGAWVEAGARRAYEAAIIDALVGAGYDTLHPDTPQPQITKLRISRQVLSPAEEKRSPVSGTAAMEVGTYGQAYGLGINIDMTKPRSALVSTRLDARILDRASGKVLWEGYATIATREGDDKWPDGMIATKLAGALFDNFPKADQIEPDGVGREG</sequence>
<evidence type="ECO:0000313" key="2">
    <source>
        <dbReference type="EMBL" id="PNU06399.1"/>
    </source>
</evidence>
<keyword evidence="3" id="KW-1185">Reference proteome</keyword>
<comment type="caution">
    <text evidence="2">The sequence shown here is derived from an EMBL/GenBank/DDBJ whole genome shotgun (WGS) entry which is preliminary data.</text>
</comment>
<evidence type="ECO:0000313" key="3">
    <source>
        <dbReference type="Proteomes" id="UP000236327"/>
    </source>
</evidence>
<feature type="signal peptide" evidence="1">
    <location>
        <begin position="1"/>
        <end position="22"/>
    </location>
</feature>
<evidence type="ECO:0008006" key="4">
    <source>
        <dbReference type="Google" id="ProtNLM"/>
    </source>
</evidence>
<gene>
    <name evidence="2" type="ORF">A8V01_02270</name>
</gene>
<dbReference type="Proteomes" id="UP000236327">
    <property type="component" value="Unassembled WGS sequence"/>
</dbReference>
<dbReference type="EMBL" id="LYMM01000002">
    <property type="protein sequence ID" value="PNU06399.1"/>
    <property type="molecule type" value="Genomic_DNA"/>
</dbReference>
<proteinExistence type="predicted"/>
<evidence type="ECO:0000256" key="1">
    <source>
        <dbReference type="SAM" id="SignalP"/>
    </source>
</evidence>
<dbReference type="RefSeq" id="WP_103094337.1">
    <property type="nucleotide sequence ID" value="NZ_LYMM01000002.1"/>
</dbReference>